<proteinExistence type="inferred from homology"/>
<evidence type="ECO:0000256" key="9">
    <source>
        <dbReference type="SAM" id="SignalP"/>
    </source>
</evidence>
<keyword evidence="6" id="KW-0479">Metal-binding</keyword>
<dbReference type="EC" id="3.2.1.-" evidence="7"/>
<evidence type="ECO:0000313" key="13">
    <source>
        <dbReference type="Proteomes" id="UP001152797"/>
    </source>
</evidence>
<dbReference type="Proteomes" id="UP001152797">
    <property type="component" value="Unassembled WGS sequence"/>
</dbReference>
<evidence type="ECO:0000259" key="10">
    <source>
        <dbReference type="Pfam" id="PF02225"/>
    </source>
</evidence>
<evidence type="ECO:0000256" key="2">
    <source>
        <dbReference type="ARBA" id="ARBA00007658"/>
    </source>
</evidence>
<organism evidence="11">
    <name type="scientific">Cladocopium goreaui</name>
    <dbReference type="NCBI Taxonomy" id="2562237"/>
    <lineage>
        <taxon>Eukaryota</taxon>
        <taxon>Sar</taxon>
        <taxon>Alveolata</taxon>
        <taxon>Dinophyceae</taxon>
        <taxon>Suessiales</taxon>
        <taxon>Symbiodiniaceae</taxon>
        <taxon>Cladocopium</taxon>
    </lineage>
</organism>
<sequence>MRLLCWLSLFCHVVAETVPRHERVAAAQKVQDMYRHAFDSYMMHAFPADELRPLTCDGRLKRERGDLDSMLGNYSMTLIDALDSLIIFKRKAAFKVAVSYIQDSVHFDKDIEVSTFEVNIRILGGLLSGHQHAVKVLPKYKGGLLNKAVDLGERLLRAFDTPTGMPRCRVNLRSGIPKGSSTTVTIAEAGSFLLEFGMLSVLSGQSRFYNAAKRSLLAFWSRRNALDLVGTSIDVNSGNFVDQQSTTGPGQDSFFEYLLKGYILFKDLELLDIFLSAYAAVEQHHSFEGFTYTVDMNKGLMMNTHLSPLACVWASLQVLIGDVASGLRSVLYWYSLWKKHDALPEVFDTRAESPTQARDSPLRPELIEAIFYLSLALPGDAMVFEMAKSIATAIDEQSRVSCGFASVADVTTKRLDNRMDSFFLSETLVYLYLAMAPADEVASAIPWSMGASIFTTEGHIFPLQGRPPGSDDPLATSHRHSEVLFPSAALTAPMPTCEALSPFERVAVQQRCRTKYLLTPSYQLQMIAETTRRCRPQIVTLLVWLDGIFQQSATGPMRIFGLASSLGRPVPALPMLHWQMKDKEVDTKGIAKPIQDADFGGAAAANMTGTCQDALAGLGSGERPLPQSLSLLRLDLEQSPGRMLAHLVSMWCFHRAFHLMENLRLQQIAAMQSAMIDSMSQEMAKKGEDHKTNSDKNRSDEEVPRRHQMPRKLVRPLEPNLEPMKIATPETLSPQSTGSLSVFSYISPLPSPASLPSPIAMQSPQVTPHLPPPPGLELSVLLQHEASENSIGTSEDPDNLKGLSITTSQLQAGMVTHVVWHIGNPQAKLQVSCGSALVSPSFTVNYTEGLRLLFSPGECWWHEFQAKKAKKGKRRAERLPRFGALHLKLSGDLACGAQVTLVFTVGGVKQSPIQVSPGHSTCLTCELDKDWRRETDGTDGSLTVGVDIIRGQESNDDCYKKAAVTEASAAFCAGLSVGDACCTRGAAAEAPDLLRTATWRKQLVAVAVAVVAAALVGHQETLTKRADPLNACSDLQVPLKQKQTLEDTYAGRLIVISRGGCLFVQKLMRAQQAGAAGVIMMNSENYDQRLQVMTCPNQERGGGSEVRIPAAMISWNDGQLLLRQLQKGSLVATLFTPY</sequence>
<dbReference type="PRINTS" id="PR00747">
    <property type="entry name" value="GLYHDRLASE47"/>
</dbReference>
<evidence type="ECO:0000256" key="3">
    <source>
        <dbReference type="ARBA" id="ARBA00022824"/>
    </source>
</evidence>
<keyword evidence="13" id="KW-1185">Reference proteome</keyword>
<dbReference type="SUPFAM" id="SSF52025">
    <property type="entry name" value="PA domain"/>
    <property type="match status" value="1"/>
</dbReference>
<name>A0A9P1FJM4_9DINO</name>
<dbReference type="EMBL" id="CAMXCT020000267">
    <property type="protein sequence ID" value="CAL1129762.1"/>
    <property type="molecule type" value="Genomic_DNA"/>
</dbReference>
<evidence type="ECO:0000256" key="1">
    <source>
        <dbReference type="ARBA" id="ARBA00004240"/>
    </source>
</evidence>
<comment type="cofactor">
    <cofactor evidence="6">
        <name>Ca(2+)</name>
        <dbReference type="ChEBI" id="CHEBI:29108"/>
    </cofactor>
</comment>
<dbReference type="GO" id="GO:0016020">
    <property type="term" value="C:membrane"/>
    <property type="evidence" value="ECO:0007669"/>
    <property type="project" value="InterPro"/>
</dbReference>
<keyword evidence="7" id="KW-0378">Hydrolase</keyword>
<evidence type="ECO:0000256" key="4">
    <source>
        <dbReference type="ARBA" id="ARBA00023180"/>
    </source>
</evidence>
<dbReference type="Pfam" id="PF01532">
    <property type="entry name" value="Glyco_hydro_47"/>
    <property type="match status" value="1"/>
</dbReference>
<dbReference type="Pfam" id="PF02225">
    <property type="entry name" value="PA"/>
    <property type="match status" value="1"/>
</dbReference>
<feature type="binding site" evidence="6">
    <location>
        <position position="456"/>
    </location>
    <ligand>
        <name>Ca(2+)</name>
        <dbReference type="ChEBI" id="CHEBI:29108"/>
    </ligand>
</feature>
<dbReference type="Gene3D" id="1.50.10.10">
    <property type="match status" value="1"/>
</dbReference>
<gene>
    <name evidence="11" type="ORF">C1SCF055_LOCUS4610</name>
</gene>
<feature type="active site" description="Proton donor" evidence="5">
    <location>
        <position position="117"/>
    </location>
</feature>
<comment type="caution">
    <text evidence="11">The sequence shown here is derived from an EMBL/GenBank/DDBJ whole genome shotgun (WGS) entry which is preliminary data.</text>
</comment>
<comment type="subcellular location">
    <subcellularLocation>
        <location evidence="1">Endoplasmic reticulum</location>
    </subcellularLocation>
</comment>
<dbReference type="AlphaFoldDB" id="A0A9P1FJM4"/>
<keyword evidence="6" id="KW-0106">Calcium</keyword>
<dbReference type="Gene3D" id="3.50.30.30">
    <property type="match status" value="1"/>
</dbReference>
<dbReference type="SUPFAM" id="SSF48225">
    <property type="entry name" value="Seven-hairpin glycosidases"/>
    <property type="match status" value="1"/>
</dbReference>
<dbReference type="GO" id="GO:0005975">
    <property type="term" value="P:carbohydrate metabolic process"/>
    <property type="evidence" value="ECO:0007669"/>
    <property type="project" value="InterPro"/>
</dbReference>
<reference evidence="11" key="1">
    <citation type="submission" date="2022-10" db="EMBL/GenBank/DDBJ databases">
        <authorList>
            <person name="Chen Y."/>
            <person name="Dougan E. K."/>
            <person name="Chan C."/>
            <person name="Rhodes N."/>
            <person name="Thang M."/>
        </authorList>
    </citation>
    <scope>NUCLEOTIDE SEQUENCE</scope>
</reference>
<comment type="similarity">
    <text evidence="2 7">Belongs to the glycosyl hydrolase 47 family.</text>
</comment>
<protein>
    <recommendedName>
        <fullName evidence="7">alpha-1,2-Mannosidase</fullName>
        <ecNumber evidence="7">3.2.1.-</ecNumber>
    </recommendedName>
</protein>
<accession>A0A9P1FJM4</accession>
<dbReference type="PANTHER" id="PTHR45679:SF2">
    <property type="entry name" value="ER DEGRADATION-ENHANCING ALPHA-MANNOSIDASE-LIKE PROTEIN 3"/>
    <property type="match status" value="1"/>
</dbReference>
<evidence type="ECO:0000256" key="7">
    <source>
        <dbReference type="RuleBase" id="RU361193"/>
    </source>
</evidence>
<feature type="active site" evidence="5">
    <location>
        <position position="365"/>
    </location>
</feature>
<dbReference type="PANTHER" id="PTHR45679">
    <property type="entry name" value="ER DEGRADATION-ENHANCING ALPHA-MANNOSIDASE-LIKE PROTEIN 2"/>
    <property type="match status" value="1"/>
</dbReference>
<dbReference type="InterPro" id="IPR044674">
    <property type="entry name" value="EDEM1/2/3"/>
</dbReference>
<reference evidence="12 13" key="2">
    <citation type="submission" date="2024-05" db="EMBL/GenBank/DDBJ databases">
        <authorList>
            <person name="Chen Y."/>
            <person name="Shah S."/>
            <person name="Dougan E. K."/>
            <person name="Thang M."/>
            <person name="Chan C."/>
        </authorList>
    </citation>
    <scope>NUCLEOTIDE SEQUENCE [LARGE SCALE GENOMIC DNA]</scope>
</reference>
<dbReference type="EMBL" id="CAMXCT030000267">
    <property type="protein sequence ID" value="CAL4763699.1"/>
    <property type="molecule type" value="Genomic_DNA"/>
</dbReference>
<keyword evidence="9" id="KW-0732">Signal</keyword>
<feature type="signal peptide" evidence="9">
    <location>
        <begin position="1"/>
        <end position="15"/>
    </location>
</feature>
<dbReference type="InterPro" id="IPR046450">
    <property type="entry name" value="PA_dom_sf"/>
</dbReference>
<dbReference type="OrthoDB" id="420063at2759"/>
<feature type="region of interest" description="Disordered" evidence="8">
    <location>
        <begin position="680"/>
        <end position="714"/>
    </location>
</feature>
<dbReference type="InterPro" id="IPR036026">
    <property type="entry name" value="Seven-hairpin_glycosidases"/>
</dbReference>
<dbReference type="GO" id="GO:1904380">
    <property type="term" value="P:endoplasmic reticulum mannose trimming"/>
    <property type="evidence" value="ECO:0007669"/>
    <property type="project" value="InterPro"/>
</dbReference>
<evidence type="ECO:0000256" key="5">
    <source>
        <dbReference type="PIRSR" id="PIRSR601382-1"/>
    </source>
</evidence>
<keyword evidence="7" id="KW-0326">Glycosidase</keyword>
<keyword evidence="3" id="KW-0256">Endoplasmic reticulum</keyword>
<dbReference type="InterPro" id="IPR003137">
    <property type="entry name" value="PA_domain"/>
</dbReference>
<evidence type="ECO:0000256" key="6">
    <source>
        <dbReference type="PIRSR" id="PIRSR601382-2"/>
    </source>
</evidence>
<dbReference type="InterPro" id="IPR001382">
    <property type="entry name" value="Glyco_hydro_47"/>
</dbReference>
<evidence type="ECO:0000313" key="11">
    <source>
        <dbReference type="EMBL" id="CAI3976387.1"/>
    </source>
</evidence>
<keyword evidence="4" id="KW-0325">Glycoprotein</keyword>
<feature type="chain" id="PRO_5043271948" description="alpha-1,2-Mannosidase" evidence="9">
    <location>
        <begin position="16"/>
        <end position="1138"/>
    </location>
</feature>
<dbReference type="GO" id="GO:0004571">
    <property type="term" value="F:mannosyl-oligosaccharide 1,2-alpha-mannosidase activity"/>
    <property type="evidence" value="ECO:0007669"/>
    <property type="project" value="InterPro"/>
</dbReference>
<dbReference type="InterPro" id="IPR012341">
    <property type="entry name" value="6hp_glycosidase-like_sf"/>
</dbReference>
<feature type="domain" description="PA" evidence="10">
    <location>
        <begin position="1043"/>
        <end position="1121"/>
    </location>
</feature>
<feature type="compositionally biased region" description="Basic and acidic residues" evidence="8">
    <location>
        <begin position="683"/>
        <end position="705"/>
    </location>
</feature>
<dbReference type="GO" id="GO:0044322">
    <property type="term" value="C:endoplasmic reticulum quality control compartment"/>
    <property type="evidence" value="ECO:0007669"/>
    <property type="project" value="GOC"/>
</dbReference>
<feature type="active site" description="Proton donor" evidence="5">
    <location>
        <position position="345"/>
    </location>
</feature>
<dbReference type="GO" id="GO:0005509">
    <property type="term" value="F:calcium ion binding"/>
    <property type="evidence" value="ECO:0007669"/>
    <property type="project" value="InterPro"/>
</dbReference>
<dbReference type="EMBL" id="CAMXCT010000267">
    <property type="protein sequence ID" value="CAI3976387.1"/>
    <property type="molecule type" value="Genomic_DNA"/>
</dbReference>
<evidence type="ECO:0000313" key="12">
    <source>
        <dbReference type="EMBL" id="CAL4763699.1"/>
    </source>
</evidence>
<evidence type="ECO:0000256" key="8">
    <source>
        <dbReference type="SAM" id="MobiDB-lite"/>
    </source>
</evidence>
<feature type="active site" evidence="5">
    <location>
        <position position="252"/>
    </location>
</feature>